<sequence>MRTIFKIARFELSTLFYSPVAWLVLMIFPIQAGLDITKFIQMIGRASRMGQEFTEITDKIFGGNYGFFAGVKNTLYLYIPLLTMGLISRETHSGSIKLLLSSPVKVRDIVLGKYLAMMAYGLILIFIVVLFGVAGGLSIKNMDYGQVFAGTFGLYLLICAYAAIGLFMSSLTSYQVVAAISTLGILGVLNFIGGLLQGVDLIRHVTYFLSISGRTEQAISGLISTEDVAYFLIVIFFFLMLTGIKLQAGREAKPLRVKLLRYTALIFVCFVAGYISSRPSLTAYLDLTAVKTRTLNANSVALIKTMDKPLRVTTYVNILDENYYMAKPEVKSADEKTLMQYRRFMPDLKMDYVYYYDVSKNANLYKSHPGMDEKALAKSVADVYGLNFESVLTPAQIRKIVNLSGEENRVVRQLSYGDQKTFLRYFNDMMMYASEQEITAAIKRIVMPSKIPAVVFLTGHDERSTYKTGDKEYRVATTELTFRYALINQGFDVDTVSLHTRDIPAKTSVLVIADPGLSFSTSDLDKIKRYIDRGGNLLITTEPGRQAFLSPLLAHLGIGMNKESVIEKSRDFAPDFILAKFSEQAGPYFKKYNSTWQADGVVAMPGAVSLNTISASAFNITPILTDQQKHPLVLALTRRIADKEQRIMIAGDADFMSSVEIARGRPVTRNFDLITETFRWFTGGEFPVNTYRPKSQDVISSDDNGVLAIRIFFFGILPFSLLITATLLLIYRKRR</sequence>
<proteinExistence type="predicted"/>
<dbReference type="EMBL" id="JAVDTF010000001">
    <property type="protein sequence ID" value="MDR6783254.1"/>
    <property type="molecule type" value="Genomic_DNA"/>
</dbReference>
<organism evidence="1 2">
    <name type="scientific">Pedobacter africanus</name>
    <dbReference type="NCBI Taxonomy" id="151894"/>
    <lineage>
        <taxon>Bacteria</taxon>
        <taxon>Pseudomonadati</taxon>
        <taxon>Bacteroidota</taxon>
        <taxon>Sphingobacteriia</taxon>
        <taxon>Sphingobacteriales</taxon>
        <taxon>Sphingobacteriaceae</taxon>
        <taxon>Pedobacter</taxon>
    </lineage>
</organism>
<dbReference type="Proteomes" id="UP001246858">
    <property type="component" value="Unassembled WGS sequence"/>
</dbReference>
<evidence type="ECO:0000313" key="2">
    <source>
        <dbReference type="Proteomes" id="UP001246858"/>
    </source>
</evidence>
<reference evidence="1" key="1">
    <citation type="submission" date="2023-07" db="EMBL/GenBank/DDBJ databases">
        <title>Sorghum-associated microbial communities from plants grown in Nebraska, USA.</title>
        <authorList>
            <person name="Schachtman D."/>
        </authorList>
    </citation>
    <scope>NUCLEOTIDE SEQUENCE</scope>
    <source>
        <strain evidence="1">2697</strain>
    </source>
</reference>
<comment type="caution">
    <text evidence="1">The sequence shown here is derived from an EMBL/GenBank/DDBJ whole genome shotgun (WGS) entry which is preliminary data.</text>
</comment>
<accession>A0ACC6KVT3</accession>
<evidence type="ECO:0000313" key="1">
    <source>
        <dbReference type="EMBL" id="MDR6783254.1"/>
    </source>
</evidence>
<name>A0ACC6KVT3_9SPHI</name>
<protein>
    <submittedName>
        <fullName evidence="1">ABC-2 type transport system permease protein</fullName>
    </submittedName>
</protein>
<gene>
    <name evidence="1" type="ORF">J2X78_001806</name>
</gene>
<keyword evidence="2" id="KW-1185">Reference proteome</keyword>